<name>A0ABR5IA28_9ACTN</name>
<dbReference type="Gene3D" id="3.40.50.1820">
    <property type="entry name" value="alpha/beta hydrolase"/>
    <property type="match status" value="1"/>
</dbReference>
<dbReference type="InterPro" id="IPR000801">
    <property type="entry name" value="Esterase-like"/>
</dbReference>
<dbReference type="InterPro" id="IPR050583">
    <property type="entry name" value="Mycobacterial_A85_antigen"/>
</dbReference>
<comment type="caution">
    <text evidence="1">The sequence shown here is derived from an EMBL/GenBank/DDBJ whole genome shotgun (WGS) entry which is preliminary data.</text>
</comment>
<protein>
    <submittedName>
        <fullName evidence="1">Mycolyltransferase</fullName>
    </submittedName>
</protein>
<accession>A0ABR5IA28</accession>
<dbReference type="PANTHER" id="PTHR48098:SF1">
    <property type="entry name" value="DIACYLGLYCEROL ACYLTRANSFERASE_MYCOLYLTRANSFERASE AG85A"/>
    <property type="match status" value="1"/>
</dbReference>
<dbReference type="InterPro" id="IPR029058">
    <property type="entry name" value="AB_hydrolase_fold"/>
</dbReference>
<gene>
    <name evidence="1" type="ORF">ABW18_15605</name>
</gene>
<reference evidence="1 2" key="1">
    <citation type="submission" date="2015-05" db="EMBL/GenBank/DDBJ databases">
        <title>Draft genome sequence of the bacterium Gordonia jacobaea a new member of the Gordonia genus.</title>
        <authorList>
            <person name="Jimenez-Galisteo G."/>
            <person name="Dominguez A."/>
            <person name="Munoz E."/>
            <person name="Vinas M."/>
        </authorList>
    </citation>
    <scope>NUCLEOTIDE SEQUENCE [LARGE SCALE GENOMIC DNA]</scope>
    <source>
        <strain evidence="2">mv1</strain>
    </source>
</reference>
<dbReference type="PANTHER" id="PTHR48098">
    <property type="entry name" value="ENTEROCHELIN ESTERASE-RELATED"/>
    <property type="match status" value="1"/>
</dbReference>
<proteinExistence type="predicted"/>
<dbReference type="SUPFAM" id="SSF53474">
    <property type="entry name" value="alpha/beta-Hydrolases"/>
    <property type="match status" value="1"/>
</dbReference>
<dbReference type="Pfam" id="PF00756">
    <property type="entry name" value="Esterase"/>
    <property type="match status" value="1"/>
</dbReference>
<dbReference type="EMBL" id="LDTZ01000019">
    <property type="protein sequence ID" value="KNA90517.1"/>
    <property type="molecule type" value="Genomic_DNA"/>
</dbReference>
<dbReference type="Proteomes" id="UP000037247">
    <property type="component" value="Unassembled WGS sequence"/>
</dbReference>
<evidence type="ECO:0000313" key="1">
    <source>
        <dbReference type="EMBL" id="KNA90517.1"/>
    </source>
</evidence>
<keyword evidence="2" id="KW-1185">Reference proteome</keyword>
<evidence type="ECO:0000313" key="2">
    <source>
        <dbReference type="Proteomes" id="UP000037247"/>
    </source>
</evidence>
<organism evidence="1 2">
    <name type="scientific">Gordonia jacobaea</name>
    <dbReference type="NCBI Taxonomy" id="122202"/>
    <lineage>
        <taxon>Bacteria</taxon>
        <taxon>Bacillati</taxon>
        <taxon>Actinomycetota</taxon>
        <taxon>Actinomycetes</taxon>
        <taxon>Mycobacteriales</taxon>
        <taxon>Gordoniaceae</taxon>
        <taxon>Gordonia</taxon>
    </lineage>
</organism>
<sequence>MAQNRRPRFAWQCAVSVLITVIAAASLGVGVARAEPLRPTIQRTVAEGQGVTAVYVYSVAMRKTIKVQVITPRNPSGTRPSLYLLSGLGEEDPTNSMWLRKTDARNFYANKNVNVVMPLAGNGSFYTDWQRDDPKLGRYQWETFLVKELPPLIDAAFDGNGRRGIAGISMGAGAGLVLAARNPGFYRAVGAYSGCYSTTGVAGEAYPRAIVAAFGGDANNMWGPPGSPGWAAHDVLSLSHNLRGTTLYISTGTGRAGTYDQPGYPDNSDPIDRQVIGGAIETGSLWCTQQLESRLTAQHIGATIRYVDPGTHAWPYWRDQQRESWPILEHGMNS</sequence>